<evidence type="ECO:0000313" key="2">
    <source>
        <dbReference type="Proteomes" id="UP001287356"/>
    </source>
</evidence>
<reference evidence="1" key="1">
    <citation type="journal article" date="2023" name="Mol. Phylogenet. Evol.">
        <title>Genome-scale phylogeny and comparative genomics of the fungal order Sordariales.</title>
        <authorList>
            <person name="Hensen N."/>
            <person name="Bonometti L."/>
            <person name="Westerberg I."/>
            <person name="Brannstrom I.O."/>
            <person name="Guillou S."/>
            <person name="Cros-Aarteil S."/>
            <person name="Calhoun S."/>
            <person name="Haridas S."/>
            <person name="Kuo A."/>
            <person name="Mondo S."/>
            <person name="Pangilinan J."/>
            <person name="Riley R."/>
            <person name="LaButti K."/>
            <person name="Andreopoulos B."/>
            <person name="Lipzen A."/>
            <person name="Chen C."/>
            <person name="Yan M."/>
            <person name="Daum C."/>
            <person name="Ng V."/>
            <person name="Clum A."/>
            <person name="Steindorff A."/>
            <person name="Ohm R.A."/>
            <person name="Martin F."/>
            <person name="Silar P."/>
            <person name="Natvig D.O."/>
            <person name="Lalanne C."/>
            <person name="Gautier V."/>
            <person name="Ament-Velasquez S.L."/>
            <person name="Kruys A."/>
            <person name="Hutchinson M.I."/>
            <person name="Powell A.J."/>
            <person name="Barry K."/>
            <person name="Miller A.N."/>
            <person name="Grigoriev I.V."/>
            <person name="Debuchy R."/>
            <person name="Gladieux P."/>
            <person name="Hiltunen Thoren M."/>
            <person name="Johannesson H."/>
        </authorList>
    </citation>
    <scope>NUCLEOTIDE SEQUENCE</scope>
    <source>
        <strain evidence="1">CBS 958.72</strain>
    </source>
</reference>
<protein>
    <submittedName>
        <fullName evidence="1">Uncharacterized protein</fullName>
    </submittedName>
</protein>
<name>A0AAE0JYP4_9PEZI</name>
<accession>A0AAE0JYP4</accession>
<dbReference type="Proteomes" id="UP001287356">
    <property type="component" value="Unassembled WGS sequence"/>
</dbReference>
<gene>
    <name evidence="1" type="ORF">B0T24DRAFT_368584</name>
</gene>
<organism evidence="1 2">
    <name type="scientific">Lasiosphaeria ovina</name>
    <dbReference type="NCBI Taxonomy" id="92902"/>
    <lineage>
        <taxon>Eukaryota</taxon>
        <taxon>Fungi</taxon>
        <taxon>Dikarya</taxon>
        <taxon>Ascomycota</taxon>
        <taxon>Pezizomycotina</taxon>
        <taxon>Sordariomycetes</taxon>
        <taxon>Sordariomycetidae</taxon>
        <taxon>Sordariales</taxon>
        <taxon>Lasiosphaeriaceae</taxon>
        <taxon>Lasiosphaeria</taxon>
    </lineage>
</organism>
<evidence type="ECO:0000313" key="1">
    <source>
        <dbReference type="EMBL" id="KAK3366819.1"/>
    </source>
</evidence>
<dbReference type="EMBL" id="JAULSN010000007">
    <property type="protein sequence ID" value="KAK3366819.1"/>
    <property type="molecule type" value="Genomic_DNA"/>
</dbReference>
<comment type="caution">
    <text evidence="1">The sequence shown here is derived from an EMBL/GenBank/DDBJ whole genome shotgun (WGS) entry which is preliminary data.</text>
</comment>
<dbReference type="AlphaFoldDB" id="A0AAE0JYP4"/>
<reference evidence="1" key="2">
    <citation type="submission" date="2023-06" db="EMBL/GenBank/DDBJ databases">
        <authorList>
            <consortium name="Lawrence Berkeley National Laboratory"/>
            <person name="Haridas S."/>
            <person name="Hensen N."/>
            <person name="Bonometti L."/>
            <person name="Westerberg I."/>
            <person name="Brannstrom I.O."/>
            <person name="Guillou S."/>
            <person name="Cros-Aarteil S."/>
            <person name="Calhoun S."/>
            <person name="Kuo A."/>
            <person name="Mondo S."/>
            <person name="Pangilinan J."/>
            <person name="Riley R."/>
            <person name="Labutti K."/>
            <person name="Andreopoulos B."/>
            <person name="Lipzen A."/>
            <person name="Chen C."/>
            <person name="Yanf M."/>
            <person name="Daum C."/>
            <person name="Ng V."/>
            <person name="Clum A."/>
            <person name="Steindorff A."/>
            <person name="Ohm R."/>
            <person name="Martin F."/>
            <person name="Silar P."/>
            <person name="Natvig D."/>
            <person name="Lalanne C."/>
            <person name="Gautier V."/>
            <person name="Ament-Velasquez S.L."/>
            <person name="Kruys A."/>
            <person name="Hutchinson M.I."/>
            <person name="Powell A.J."/>
            <person name="Barry K."/>
            <person name="Miller A.N."/>
            <person name="Grigoriev I.V."/>
            <person name="Debuchy R."/>
            <person name="Gladieux P."/>
            <person name="Thoren M.H."/>
            <person name="Johannesson H."/>
        </authorList>
    </citation>
    <scope>NUCLEOTIDE SEQUENCE</scope>
    <source>
        <strain evidence="1">CBS 958.72</strain>
    </source>
</reference>
<proteinExistence type="predicted"/>
<sequence length="206" mass="22066">MDGGCLLQSGNGLGNARAKSWLKGEMDAIAKQSGQLIKEWGGGGKVWKASPQKVSRSTAAACFQLSQLALLVAPWRKERRNPGNDGSHRSRGEWGKGRLGGGCKLRLDACAGSAHSTAARFAPSSTGWPPFFSGAPRCVSPIIPQGVLGGVKELSVPLWWNRRSVTPLSNSPPCVWSIHGVSMDVECQIWLSERDRNSSALAMRSQ</sequence>
<keyword evidence="2" id="KW-1185">Reference proteome</keyword>